<accession>A0ACC3AFV8</accession>
<proteinExistence type="predicted"/>
<dbReference type="EMBL" id="JAPDRQ010000021">
    <property type="protein sequence ID" value="KAJ9661651.1"/>
    <property type="molecule type" value="Genomic_DNA"/>
</dbReference>
<reference evidence="1" key="1">
    <citation type="submission" date="2022-10" db="EMBL/GenBank/DDBJ databases">
        <title>Culturing micro-colonial fungi from biological soil crusts in the Mojave desert and describing Neophaeococcomyces mojavensis, and introducing the new genera and species Taxawa tesnikishii.</title>
        <authorList>
            <person name="Kurbessoian T."/>
            <person name="Stajich J.E."/>
        </authorList>
    </citation>
    <scope>NUCLEOTIDE SEQUENCE</scope>
    <source>
        <strain evidence="1">JES_112</strain>
    </source>
</reference>
<dbReference type="Proteomes" id="UP001172386">
    <property type="component" value="Unassembled WGS sequence"/>
</dbReference>
<evidence type="ECO:0000313" key="2">
    <source>
        <dbReference type="Proteomes" id="UP001172386"/>
    </source>
</evidence>
<keyword evidence="2" id="KW-1185">Reference proteome</keyword>
<comment type="caution">
    <text evidence="1">The sequence shown here is derived from an EMBL/GenBank/DDBJ whole genome shotgun (WGS) entry which is preliminary data.</text>
</comment>
<name>A0ACC3AFV8_9EURO</name>
<evidence type="ECO:0000313" key="1">
    <source>
        <dbReference type="EMBL" id="KAJ9661651.1"/>
    </source>
</evidence>
<sequence length="135" mass="14471">MASSKSSTNNATSLTHSPHSNLILQSISLSKIAHNLQKEAERSEDDDLALRLAEQAEATLQISRNLLRLGATLVVEGSGAPETTSQQADEGLPVPEQSPLGLGEPLVVNENCNITARDPRLVGVRFSSEVYRTLP</sequence>
<organism evidence="1 2">
    <name type="scientific">Neophaeococcomyces mojaviensis</name>
    <dbReference type="NCBI Taxonomy" id="3383035"/>
    <lineage>
        <taxon>Eukaryota</taxon>
        <taxon>Fungi</taxon>
        <taxon>Dikarya</taxon>
        <taxon>Ascomycota</taxon>
        <taxon>Pezizomycotina</taxon>
        <taxon>Eurotiomycetes</taxon>
        <taxon>Chaetothyriomycetidae</taxon>
        <taxon>Chaetothyriales</taxon>
        <taxon>Chaetothyriales incertae sedis</taxon>
        <taxon>Neophaeococcomyces</taxon>
    </lineage>
</organism>
<gene>
    <name evidence="1" type="ORF">H2198_001827</name>
</gene>
<protein>
    <submittedName>
        <fullName evidence="1">Uncharacterized protein</fullName>
    </submittedName>
</protein>